<organism evidence="5 6">
    <name type="scientific">Phormidesmis priestleyi Ana</name>
    <dbReference type="NCBI Taxonomy" id="1666911"/>
    <lineage>
        <taxon>Bacteria</taxon>
        <taxon>Bacillati</taxon>
        <taxon>Cyanobacteriota</taxon>
        <taxon>Cyanophyceae</taxon>
        <taxon>Leptolyngbyales</taxon>
        <taxon>Leptolyngbyaceae</taxon>
        <taxon>Phormidesmis</taxon>
    </lineage>
</organism>
<dbReference type="InterPro" id="IPR051550">
    <property type="entry name" value="SCF-Subunits/Alg-Epimerases"/>
</dbReference>
<dbReference type="PANTHER" id="PTHR22990:SF15">
    <property type="entry name" value="F-BOX ONLY PROTEIN 10"/>
    <property type="match status" value="1"/>
</dbReference>
<dbReference type="SMART" id="SM00710">
    <property type="entry name" value="PbH1"/>
    <property type="match status" value="4"/>
</dbReference>
<name>A0A0P8C6V4_9CYAN</name>
<reference evidence="5 6" key="1">
    <citation type="submission" date="2015-09" db="EMBL/GenBank/DDBJ databases">
        <title>Identification and resolution of microdiversity through metagenomic sequencing of parallel consortia.</title>
        <authorList>
            <person name="Nelson W.C."/>
            <person name="Romine M.F."/>
            <person name="Lindemann S.R."/>
        </authorList>
    </citation>
    <scope>NUCLEOTIDE SEQUENCE [LARGE SCALE GENOMIC DNA]</scope>
    <source>
        <strain evidence="5">Ana</strain>
    </source>
</reference>
<evidence type="ECO:0000313" key="5">
    <source>
        <dbReference type="EMBL" id="KPQ37568.1"/>
    </source>
</evidence>
<evidence type="ECO:0000259" key="4">
    <source>
        <dbReference type="Pfam" id="PF07602"/>
    </source>
</evidence>
<proteinExistence type="predicted"/>
<evidence type="ECO:0000256" key="2">
    <source>
        <dbReference type="SAM" id="MobiDB-lite"/>
    </source>
</evidence>
<dbReference type="STRING" id="1666911.HLUCCA11_00535"/>
<dbReference type="InterPro" id="IPR011459">
    <property type="entry name" value="DUF1565"/>
</dbReference>
<sequence length="516" mass="54237">MLCKRMFAKNNQMAAAIAISALLLSTTAGVASAQMTQIAQIAQMSSTNAKTNRETVQVSSLPVAARTTVDYQTLYVDPMRGDDSAGGVEAQPLQTVTRALELAAPNTVIVLAPGRYSQASGEVFPLQLKSGVTIQGMSGARDRTAIIEGGGNFESPSQSQQNAAIIAADRAGIAQIAVSNPFGYGVWVESASPTIIETAFVGNRQTGIYVAGGSPRVRNSYFSDNQVAGLIVFGVSSASIQGNTFERTGDAIRVVNGATPEIVSNRMTDNNAGLVVIGNARPVLRDNQIVGNRQNEIIEVAESSFSTALEEGTVRLSIGGPSFGGSSVESDAATQDTLEPGAPGSALSALRAGIASTVALVPRAVSGENPDSPLIRRRRNTRDEPEPARNISPADEAPLQPVLPPINNNRLAVPSSSIPLGSGSSAAFSAPRAGAGAAPAPTSRAQALGLYYRVFVEASDPFMQDEVRTVVPDAFRTQFEGRTMMQVGAFPTEDEANDRRRLLEDNNLDARVEYIR</sequence>
<dbReference type="SUPFAM" id="SSF51126">
    <property type="entry name" value="Pectin lyase-like"/>
    <property type="match status" value="1"/>
</dbReference>
<keyword evidence="1" id="KW-0677">Repeat</keyword>
<dbReference type="Gene3D" id="2.160.20.10">
    <property type="entry name" value="Single-stranded right-handed beta-helix, Pectin lyase-like"/>
    <property type="match status" value="1"/>
</dbReference>
<feature type="chain" id="PRO_5006148716" description="DUF1565 domain-containing protein" evidence="3">
    <location>
        <begin position="34"/>
        <end position="516"/>
    </location>
</feature>
<gene>
    <name evidence="5" type="ORF">HLUCCA11_00535</name>
</gene>
<dbReference type="PANTHER" id="PTHR22990">
    <property type="entry name" value="F-BOX ONLY PROTEIN"/>
    <property type="match status" value="1"/>
</dbReference>
<evidence type="ECO:0000256" key="3">
    <source>
        <dbReference type="SAM" id="SignalP"/>
    </source>
</evidence>
<feature type="region of interest" description="Disordered" evidence="2">
    <location>
        <begin position="325"/>
        <end position="345"/>
    </location>
</feature>
<protein>
    <recommendedName>
        <fullName evidence="4">DUF1565 domain-containing protein</fullName>
    </recommendedName>
</protein>
<dbReference type="EMBL" id="LJZR01000001">
    <property type="protein sequence ID" value="KPQ37568.1"/>
    <property type="molecule type" value="Genomic_DNA"/>
</dbReference>
<feature type="signal peptide" evidence="3">
    <location>
        <begin position="1"/>
        <end position="33"/>
    </location>
</feature>
<dbReference type="AlphaFoldDB" id="A0A0P8C6V4"/>
<comment type="caution">
    <text evidence="5">The sequence shown here is derived from an EMBL/GenBank/DDBJ whole genome shotgun (WGS) entry which is preliminary data.</text>
</comment>
<evidence type="ECO:0000256" key="1">
    <source>
        <dbReference type="ARBA" id="ARBA00022737"/>
    </source>
</evidence>
<dbReference type="InterPro" id="IPR006626">
    <property type="entry name" value="PbH1"/>
</dbReference>
<accession>A0A0P8C6V4</accession>
<feature type="compositionally biased region" description="Polar residues" evidence="2">
    <location>
        <begin position="325"/>
        <end position="337"/>
    </location>
</feature>
<feature type="domain" description="DUF1565" evidence="4">
    <location>
        <begin position="80"/>
        <end position="278"/>
    </location>
</feature>
<feature type="region of interest" description="Disordered" evidence="2">
    <location>
        <begin position="422"/>
        <end position="441"/>
    </location>
</feature>
<evidence type="ECO:0000313" key="6">
    <source>
        <dbReference type="Proteomes" id="UP000050465"/>
    </source>
</evidence>
<dbReference type="Pfam" id="PF07602">
    <property type="entry name" value="DUF1565"/>
    <property type="match status" value="1"/>
</dbReference>
<dbReference type="Proteomes" id="UP000050465">
    <property type="component" value="Unassembled WGS sequence"/>
</dbReference>
<feature type="region of interest" description="Disordered" evidence="2">
    <location>
        <begin position="365"/>
        <end position="410"/>
    </location>
</feature>
<dbReference type="InterPro" id="IPR011050">
    <property type="entry name" value="Pectin_lyase_fold/virulence"/>
</dbReference>
<keyword evidence="3" id="KW-0732">Signal</keyword>
<dbReference type="InterPro" id="IPR012334">
    <property type="entry name" value="Pectin_lyas_fold"/>
</dbReference>